<evidence type="ECO:0000256" key="2">
    <source>
        <dbReference type="ARBA" id="ARBA00022737"/>
    </source>
</evidence>
<reference evidence="4" key="1">
    <citation type="submission" date="2021-02" db="EMBL/GenBank/DDBJ databases">
        <authorList>
            <person name="Han P."/>
        </authorList>
    </citation>
    <scope>NUCLEOTIDE SEQUENCE</scope>
    <source>
        <strain evidence="4">Nitrosomonas nitrosa 18-3D</strain>
    </source>
</reference>
<dbReference type="InterPro" id="IPR015943">
    <property type="entry name" value="WD40/YVTN_repeat-like_dom_sf"/>
</dbReference>
<dbReference type="Gene3D" id="2.130.10.10">
    <property type="entry name" value="YVTN repeat-like/Quinoprotein amine dehydrogenase"/>
    <property type="match status" value="3"/>
</dbReference>
<evidence type="ECO:0000313" key="5">
    <source>
        <dbReference type="Proteomes" id="UP000601736"/>
    </source>
</evidence>
<keyword evidence="1 3" id="KW-0853">WD repeat</keyword>
<evidence type="ECO:0000256" key="1">
    <source>
        <dbReference type="ARBA" id="ARBA00022574"/>
    </source>
</evidence>
<dbReference type="InterPro" id="IPR011047">
    <property type="entry name" value="Quinoprotein_ADH-like_sf"/>
</dbReference>
<dbReference type="SMART" id="SM00320">
    <property type="entry name" value="WD40"/>
    <property type="match status" value="8"/>
</dbReference>
<accession>A0A8H8YZQ5</accession>
<dbReference type="SUPFAM" id="SSF50998">
    <property type="entry name" value="Quinoprotein alcohol dehydrogenase-like"/>
    <property type="match status" value="1"/>
</dbReference>
<evidence type="ECO:0008006" key="6">
    <source>
        <dbReference type="Google" id="ProtNLM"/>
    </source>
</evidence>
<comment type="caution">
    <text evidence="4">The sequence shown here is derived from an EMBL/GenBank/DDBJ whole genome shotgun (WGS) entry which is preliminary data.</text>
</comment>
<feature type="repeat" description="WD" evidence="3">
    <location>
        <begin position="320"/>
        <end position="353"/>
    </location>
</feature>
<keyword evidence="2" id="KW-0677">Repeat</keyword>
<dbReference type="Proteomes" id="UP000601736">
    <property type="component" value="Unassembled WGS sequence"/>
</dbReference>
<feature type="repeat" description="WD" evidence="3">
    <location>
        <begin position="59"/>
        <end position="100"/>
    </location>
</feature>
<evidence type="ECO:0000313" key="4">
    <source>
        <dbReference type="EMBL" id="CAE6507312.1"/>
    </source>
</evidence>
<dbReference type="AlphaFoldDB" id="A0A8H8YZQ5"/>
<sequence>MYGLNKELTPSPAPAWLISLEECPAALSWSDCGHWLAAGTVTGGICVIEVATGITLWVRSAHEKGLHTLCWQPGASVLASCGQDATVRLWKISREPQLTLFDEWTINTGGNTWIEHLQWRPDGRQLAVASGRSVFLFSSEGMPQGCCDFPESTVSAISWRPTGAQLAVAGYGGVRLFNVLDLNSKPRKLNWKGSLLSLSWSPDAKIIVAGCQDNSLHFWRLPEGHDAMMSGFLYKPVQLCWSRDARWLTSGGSTKLVLWPFDKKGPEGRAPISIEWHEKPISALATAAGSRWFASGCRGGEVAAWRQLSDTSPAACMQLSNRVECLAWSPVKNGKSLAAASRDGELGIWEMMQ</sequence>
<dbReference type="Pfam" id="PF00400">
    <property type="entry name" value="WD40"/>
    <property type="match status" value="2"/>
</dbReference>
<dbReference type="PROSITE" id="PS50082">
    <property type="entry name" value="WD_REPEATS_2"/>
    <property type="match status" value="3"/>
</dbReference>
<organism evidence="4 5">
    <name type="scientific">Nitrosomonas nitrosa</name>
    <dbReference type="NCBI Taxonomy" id="52442"/>
    <lineage>
        <taxon>Bacteria</taxon>
        <taxon>Pseudomonadati</taxon>
        <taxon>Pseudomonadota</taxon>
        <taxon>Betaproteobacteria</taxon>
        <taxon>Nitrosomonadales</taxon>
        <taxon>Nitrosomonadaceae</taxon>
        <taxon>Nitrosomonas</taxon>
    </lineage>
</organism>
<proteinExistence type="predicted"/>
<dbReference type="EMBL" id="CAJNAP010000018">
    <property type="protein sequence ID" value="CAE6507312.1"/>
    <property type="molecule type" value="Genomic_DNA"/>
</dbReference>
<feature type="repeat" description="WD" evidence="3">
    <location>
        <begin position="195"/>
        <end position="229"/>
    </location>
</feature>
<protein>
    <recommendedName>
        <fullName evidence="6">WD40 repeat domain-containing protein</fullName>
    </recommendedName>
</protein>
<dbReference type="RefSeq" id="WP_204799914.1">
    <property type="nucleotide sequence ID" value="NZ_CAJNAP010000018.1"/>
</dbReference>
<dbReference type="InterPro" id="IPR019775">
    <property type="entry name" value="WD40_repeat_CS"/>
</dbReference>
<dbReference type="PANTHER" id="PTHR19848:SF8">
    <property type="entry name" value="F-BOX AND WD REPEAT DOMAIN CONTAINING 7"/>
    <property type="match status" value="1"/>
</dbReference>
<dbReference type="PROSITE" id="PS50294">
    <property type="entry name" value="WD_REPEATS_REGION"/>
    <property type="match status" value="2"/>
</dbReference>
<evidence type="ECO:0000256" key="3">
    <source>
        <dbReference type="PROSITE-ProRule" id="PRU00221"/>
    </source>
</evidence>
<gene>
    <name evidence="4" type="ORF">NMYAN_250007</name>
</gene>
<dbReference type="PANTHER" id="PTHR19848">
    <property type="entry name" value="WD40 REPEAT PROTEIN"/>
    <property type="match status" value="1"/>
</dbReference>
<dbReference type="InterPro" id="IPR001680">
    <property type="entry name" value="WD40_rpt"/>
</dbReference>
<name>A0A8H8YZQ5_9PROT</name>
<dbReference type="PROSITE" id="PS00678">
    <property type="entry name" value="WD_REPEATS_1"/>
    <property type="match status" value="1"/>
</dbReference>